<evidence type="ECO:0000313" key="9">
    <source>
        <dbReference type="EMBL" id="SZX69345.1"/>
    </source>
</evidence>
<feature type="transmembrane region" description="Helical" evidence="8">
    <location>
        <begin position="250"/>
        <end position="270"/>
    </location>
</feature>
<evidence type="ECO:0008006" key="11">
    <source>
        <dbReference type="Google" id="ProtNLM"/>
    </source>
</evidence>
<evidence type="ECO:0000313" key="10">
    <source>
        <dbReference type="Proteomes" id="UP000256970"/>
    </source>
</evidence>
<feature type="transmembrane region" description="Helical" evidence="8">
    <location>
        <begin position="84"/>
        <end position="104"/>
    </location>
</feature>
<evidence type="ECO:0000256" key="2">
    <source>
        <dbReference type="ARBA" id="ARBA00022448"/>
    </source>
</evidence>
<dbReference type="GO" id="GO:0005774">
    <property type="term" value="C:vacuolar membrane"/>
    <property type="evidence" value="ECO:0007669"/>
    <property type="project" value="TreeGrafter"/>
</dbReference>
<protein>
    <recommendedName>
        <fullName evidence="11">Cystinosin</fullName>
    </recommendedName>
</protein>
<feature type="region of interest" description="Disordered" evidence="7">
    <location>
        <begin position="311"/>
        <end position="334"/>
    </location>
</feature>
<dbReference type="GO" id="GO:0012505">
    <property type="term" value="C:endomembrane system"/>
    <property type="evidence" value="ECO:0007669"/>
    <property type="project" value="UniProtKB-SubCell"/>
</dbReference>
<feature type="transmembrane region" description="Helical" evidence="8">
    <location>
        <begin position="54"/>
        <end position="72"/>
    </location>
</feature>
<dbReference type="InterPro" id="IPR005282">
    <property type="entry name" value="LC_transporter"/>
</dbReference>
<dbReference type="Gene3D" id="1.20.1280.290">
    <property type="match status" value="1"/>
</dbReference>
<feature type="transmembrane region" description="Helical" evidence="8">
    <location>
        <begin position="282"/>
        <end position="305"/>
    </location>
</feature>
<dbReference type="InterPro" id="IPR006603">
    <property type="entry name" value="PQ-loop_rpt"/>
</dbReference>
<proteinExistence type="predicted"/>
<gene>
    <name evidence="9" type="ORF">BQ4739_LOCUS9631</name>
</gene>
<dbReference type="Proteomes" id="UP000256970">
    <property type="component" value="Unassembled WGS sequence"/>
</dbReference>
<keyword evidence="6 8" id="KW-0472">Membrane</keyword>
<sequence>MLVENTSNSRDNQIAMVTLAASLLGGMALGASPWGMEESLQGSWAAVPSNMLGWSYFLAWSISFYPQVFENWRRKKVDGLSADYLVYSVIGYAAYTAYTSALYFSPGVQASYMAAHAGSLPDVPLCDVLFAGHALVVSLFTLYQCYLYGGNSSGSAASSSSSSSSAAKPLLPGLSTSRACEVTAVAVLGAVAAYCGHVGSTCGLEDCEAWLPLLYFLGTTKVIMTLIKYTPQALLNHKRRSTEGWQINNVLLDLAGGVLSFAQIGLNAAARADLSVITGNPAKLGIAAISIGFDIVFILQHYVLYRGGSSASGSSSSSSSSDADSSSSEPVLARVNSSSNNIGLVRRLVRRAERVVVNAEKSGKSRT</sequence>
<evidence type="ECO:0000256" key="1">
    <source>
        <dbReference type="ARBA" id="ARBA00004127"/>
    </source>
</evidence>
<dbReference type="SMART" id="SM00679">
    <property type="entry name" value="CTNS"/>
    <property type="match status" value="2"/>
</dbReference>
<reference evidence="9 10" key="1">
    <citation type="submission" date="2016-10" db="EMBL/GenBank/DDBJ databases">
        <authorList>
            <person name="Cai Z."/>
        </authorList>
    </citation>
    <scope>NUCLEOTIDE SEQUENCE [LARGE SCALE GENOMIC DNA]</scope>
</reference>
<organism evidence="9 10">
    <name type="scientific">Tetradesmus obliquus</name>
    <name type="common">Green alga</name>
    <name type="synonym">Acutodesmus obliquus</name>
    <dbReference type="NCBI Taxonomy" id="3088"/>
    <lineage>
        <taxon>Eukaryota</taxon>
        <taxon>Viridiplantae</taxon>
        <taxon>Chlorophyta</taxon>
        <taxon>core chlorophytes</taxon>
        <taxon>Chlorophyceae</taxon>
        <taxon>CS clade</taxon>
        <taxon>Sphaeropleales</taxon>
        <taxon>Scenedesmaceae</taxon>
        <taxon>Tetradesmus</taxon>
    </lineage>
</organism>
<evidence type="ECO:0000256" key="8">
    <source>
        <dbReference type="SAM" id="Phobius"/>
    </source>
</evidence>
<evidence type="ECO:0000256" key="6">
    <source>
        <dbReference type="ARBA" id="ARBA00023136"/>
    </source>
</evidence>
<evidence type="ECO:0000256" key="7">
    <source>
        <dbReference type="SAM" id="MobiDB-lite"/>
    </source>
</evidence>
<dbReference type="PANTHER" id="PTHR13131">
    <property type="entry name" value="CYSTINOSIN"/>
    <property type="match status" value="1"/>
</dbReference>
<dbReference type="GO" id="GO:0015184">
    <property type="term" value="F:L-cystine transmembrane transporter activity"/>
    <property type="evidence" value="ECO:0007669"/>
    <property type="project" value="TreeGrafter"/>
</dbReference>
<evidence type="ECO:0000256" key="3">
    <source>
        <dbReference type="ARBA" id="ARBA00022692"/>
    </source>
</evidence>
<comment type="subcellular location">
    <subcellularLocation>
        <location evidence="1">Endomembrane system</location>
        <topology evidence="1">Multi-pass membrane protein</topology>
    </subcellularLocation>
</comment>
<keyword evidence="3 8" id="KW-0812">Transmembrane</keyword>
<keyword evidence="5 8" id="KW-1133">Transmembrane helix</keyword>
<feature type="transmembrane region" description="Helical" evidence="8">
    <location>
        <begin position="128"/>
        <end position="149"/>
    </location>
</feature>
<evidence type="ECO:0000256" key="5">
    <source>
        <dbReference type="ARBA" id="ARBA00022989"/>
    </source>
</evidence>
<dbReference type="Pfam" id="PF04193">
    <property type="entry name" value="PQ-loop"/>
    <property type="match status" value="2"/>
</dbReference>
<name>A0A383VV30_TETOB</name>
<dbReference type="AlphaFoldDB" id="A0A383VV30"/>
<keyword evidence="10" id="KW-1185">Reference proteome</keyword>
<keyword evidence="2" id="KW-0813">Transport</keyword>
<evidence type="ECO:0000256" key="4">
    <source>
        <dbReference type="ARBA" id="ARBA00022737"/>
    </source>
</evidence>
<accession>A0A383VV30</accession>
<dbReference type="PANTHER" id="PTHR13131:SF5">
    <property type="entry name" value="CYSTINOSIN"/>
    <property type="match status" value="1"/>
</dbReference>
<feature type="compositionally biased region" description="Low complexity" evidence="7">
    <location>
        <begin position="311"/>
        <end position="328"/>
    </location>
</feature>
<dbReference type="EMBL" id="FNXT01000921">
    <property type="protein sequence ID" value="SZX69345.1"/>
    <property type="molecule type" value="Genomic_DNA"/>
</dbReference>
<keyword evidence="4" id="KW-0677">Repeat</keyword>